<comment type="similarity">
    <text evidence="10">Belongs to the PlsY family.</text>
</comment>
<dbReference type="Proteomes" id="UP000237040">
    <property type="component" value="Unassembled WGS sequence"/>
</dbReference>
<evidence type="ECO:0000256" key="2">
    <source>
        <dbReference type="ARBA" id="ARBA00022516"/>
    </source>
</evidence>
<evidence type="ECO:0000256" key="1">
    <source>
        <dbReference type="ARBA" id="ARBA00022475"/>
    </source>
</evidence>
<dbReference type="GO" id="GO:0043772">
    <property type="term" value="F:acyl-phosphate glycerol-3-phosphate acyltransferase activity"/>
    <property type="evidence" value="ECO:0007669"/>
    <property type="project" value="UniProtKB-UniRule"/>
</dbReference>
<evidence type="ECO:0000256" key="3">
    <source>
        <dbReference type="ARBA" id="ARBA00022679"/>
    </source>
</evidence>
<keyword evidence="7 10" id="KW-0472">Membrane</keyword>
<comment type="subunit">
    <text evidence="10">Probably interacts with PlsX.</text>
</comment>
<feature type="transmembrane region" description="Helical" evidence="10">
    <location>
        <begin position="149"/>
        <end position="166"/>
    </location>
</feature>
<dbReference type="RefSeq" id="WP_424596818.1">
    <property type="nucleotide sequence ID" value="NZ_JBNATC010000006.1"/>
</dbReference>
<protein>
    <recommendedName>
        <fullName evidence="10">Glycerol-3-phosphate acyltransferase</fullName>
    </recommendedName>
    <alternativeName>
        <fullName evidence="10">Acyl-PO4 G3P acyltransferase</fullName>
    </alternativeName>
    <alternativeName>
        <fullName evidence="10">Acyl-phosphate--glycerol-3-phosphate acyltransferase</fullName>
    </alternativeName>
    <alternativeName>
        <fullName evidence="10">G3P acyltransferase</fullName>
        <shortName evidence="10">GPAT</shortName>
        <ecNumber evidence="10">2.3.1.275</ecNumber>
    </alternativeName>
    <alternativeName>
        <fullName evidence="10">Lysophosphatidic acid synthase</fullName>
        <shortName evidence="10">LPA synthase</shortName>
    </alternativeName>
</protein>
<evidence type="ECO:0000256" key="8">
    <source>
        <dbReference type="ARBA" id="ARBA00023209"/>
    </source>
</evidence>
<feature type="transmembrane region" description="Helical" evidence="10">
    <location>
        <begin position="54"/>
        <end position="74"/>
    </location>
</feature>
<evidence type="ECO:0000256" key="7">
    <source>
        <dbReference type="ARBA" id="ARBA00023136"/>
    </source>
</evidence>
<evidence type="ECO:0000256" key="9">
    <source>
        <dbReference type="ARBA" id="ARBA00023264"/>
    </source>
</evidence>
<evidence type="ECO:0000256" key="10">
    <source>
        <dbReference type="HAMAP-Rule" id="MF_01043"/>
    </source>
</evidence>
<dbReference type="EC" id="2.3.1.275" evidence="10"/>
<dbReference type="UniPathway" id="UPA00085"/>
<dbReference type="GO" id="GO:0005886">
    <property type="term" value="C:plasma membrane"/>
    <property type="evidence" value="ECO:0007669"/>
    <property type="project" value="UniProtKB-SubCell"/>
</dbReference>
<feature type="transmembrane region" description="Helical" evidence="10">
    <location>
        <begin position="86"/>
        <end position="103"/>
    </location>
</feature>
<comment type="subcellular location">
    <subcellularLocation>
        <location evidence="10">Cell membrane</location>
        <topology evidence="10">Multi-pass membrane protein</topology>
    </subcellularLocation>
</comment>
<feature type="transmembrane region" description="Helical" evidence="10">
    <location>
        <begin position="6"/>
        <end position="26"/>
    </location>
</feature>
<evidence type="ECO:0000313" key="11">
    <source>
        <dbReference type="EMBL" id="PMP66847.1"/>
    </source>
</evidence>
<comment type="function">
    <text evidence="10">Catalyzes the transfer of an acyl group from acyl-phosphate (acyl-PO(4)) to glycerol-3-phosphate (G3P) to form lysophosphatidic acid (LPA). This enzyme utilizes acyl-phosphate as fatty acyl donor, but not acyl-CoA or acyl-ACP.</text>
</comment>
<evidence type="ECO:0000313" key="12">
    <source>
        <dbReference type="Proteomes" id="UP000237040"/>
    </source>
</evidence>
<evidence type="ECO:0000256" key="5">
    <source>
        <dbReference type="ARBA" id="ARBA00022989"/>
    </source>
</evidence>
<dbReference type="AlphaFoldDB" id="A0A2J6WDS3"/>
<keyword evidence="8 10" id="KW-0594">Phospholipid biosynthesis</keyword>
<name>A0A2J6WDS3_9BACT</name>
<dbReference type="GO" id="GO:0008654">
    <property type="term" value="P:phospholipid biosynthetic process"/>
    <property type="evidence" value="ECO:0007669"/>
    <property type="project" value="UniProtKB-UniRule"/>
</dbReference>
<dbReference type="InterPro" id="IPR003811">
    <property type="entry name" value="G3P_acylTferase_PlsY"/>
</dbReference>
<sequence length="198" mass="22574">MSSTKFIFLFLIEYLIGSIMFSYIIAKIYNIDLRKFRDGNPGGSNLWRLKGIKLGLIAIFLDYLKGFIPLYFIISKNSLTPSELTLISIAPLLGHIFPPMLNFKGGKGIATTFGIWSALTKYEVPLILGGVYTIFIFIKRENTTPEFDAIRALSGMFLTLIFIYVAHREFINVAILNTVLLIFSHKREIINIVERRQI</sequence>
<keyword evidence="9 10" id="KW-1208">Phospholipid metabolism</keyword>
<proteinExistence type="inferred from homology"/>
<dbReference type="Pfam" id="PF02660">
    <property type="entry name" value="G3P_acyltransf"/>
    <property type="match status" value="1"/>
</dbReference>
<dbReference type="PANTHER" id="PTHR30309">
    <property type="entry name" value="INNER MEMBRANE PROTEIN YGIH"/>
    <property type="match status" value="1"/>
</dbReference>
<dbReference type="HAMAP" id="MF_01043">
    <property type="entry name" value="PlsY"/>
    <property type="match status" value="1"/>
</dbReference>
<comment type="caution">
    <text evidence="11">The sequence shown here is derived from an EMBL/GenBank/DDBJ whole genome shotgun (WGS) entry which is preliminary data.</text>
</comment>
<comment type="pathway">
    <text evidence="10">Lipid metabolism; phospholipid metabolism.</text>
</comment>
<comment type="catalytic activity">
    <reaction evidence="10">
        <text>an acyl phosphate + sn-glycerol 3-phosphate = a 1-acyl-sn-glycero-3-phosphate + phosphate</text>
        <dbReference type="Rhea" id="RHEA:34075"/>
        <dbReference type="ChEBI" id="CHEBI:43474"/>
        <dbReference type="ChEBI" id="CHEBI:57597"/>
        <dbReference type="ChEBI" id="CHEBI:57970"/>
        <dbReference type="ChEBI" id="CHEBI:59918"/>
        <dbReference type="EC" id="2.3.1.275"/>
    </reaction>
</comment>
<feature type="transmembrane region" description="Helical" evidence="10">
    <location>
        <begin position="115"/>
        <end position="137"/>
    </location>
</feature>
<accession>A0A2J6WDS3</accession>
<keyword evidence="2 10" id="KW-0444">Lipid biosynthesis</keyword>
<dbReference type="PANTHER" id="PTHR30309:SF1">
    <property type="entry name" value="GLYCEROL-3-PHOSPHATE ACYLTRANSFERASE 1"/>
    <property type="match status" value="1"/>
</dbReference>
<reference evidence="11 12" key="1">
    <citation type="submission" date="2018-01" db="EMBL/GenBank/DDBJ databases">
        <title>Metagenomic assembled genomes from two thermal pools in the Uzon Caldera, Kamchatka, Russia.</title>
        <authorList>
            <person name="Wilkins L."/>
            <person name="Ettinger C."/>
        </authorList>
    </citation>
    <scope>NUCLEOTIDE SEQUENCE [LARGE SCALE GENOMIC DNA]</scope>
    <source>
        <strain evidence="11">ZAV-07</strain>
    </source>
</reference>
<dbReference type="EMBL" id="PNIL01000062">
    <property type="protein sequence ID" value="PMP66847.1"/>
    <property type="molecule type" value="Genomic_DNA"/>
</dbReference>
<evidence type="ECO:0000256" key="6">
    <source>
        <dbReference type="ARBA" id="ARBA00023098"/>
    </source>
</evidence>
<keyword evidence="4 10" id="KW-0812">Transmembrane</keyword>
<keyword evidence="3 10" id="KW-0808">Transferase</keyword>
<organism evidence="11 12">
    <name type="scientific">Caldisericum exile</name>
    <dbReference type="NCBI Taxonomy" id="693075"/>
    <lineage>
        <taxon>Bacteria</taxon>
        <taxon>Pseudomonadati</taxon>
        <taxon>Caldisericota/Cryosericota group</taxon>
        <taxon>Caldisericota</taxon>
        <taxon>Caldisericia</taxon>
        <taxon>Caldisericales</taxon>
        <taxon>Caldisericaceae</taxon>
        <taxon>Caldisericum</taxon>
    </lineage>
</organism>
<gene>
    <name evidence="10" type="primary">plsY</name>
    <name evidence="11" type="ORF">C0189_04295</name>
</gene>
<keyword evidence="6 10" id="KW-0443">Lipid metabolism</keyword>
<keyword evidence="1 10" id="KW-1003">Cell membrane</keyword>
<keyword evidence="5 10" id="KW-1133">Transmembrane helix</keyword>
<evidence type="ECO:0000256" key="4">
    <source>
        <dbReference type="ARBA" id="ARBA00022692"/>
    </source>
</evidence>
<dbReference type="SMART" id="SM01207">
    <property type="entry name" value="G3P_acyltransf"/>
    <property type="match status" value="1"/>
</dbReference>